<proteinExistence type="predicted"/>
<feature type="region of interest" description="Disordered" evidence="1">
    <location>
        <begin position="136"/>
        <end position="162"/>
    </location>
</feature>
<sequence length="204" mass="23246">MKGDINPTSNQPNHIRTVVENSSRTVPAKSNRRELPRDVRELIRDKNADFRRAAKYPTCENMFQRVLSSVRNENWNDLMVEISPNHKAYWGLAKALKTEGAVPTSALKRPDSSIAFDDREKAECLTDIIELQCSQNSSSDKEHVDRVEEEVGHRISLPPKDDPDPITLDEVSTYIKALKIRKAPGKNSISSKVANVFLRYLWLF</sequence>
<reference evidence="2 3" key="1">
    <citation type="journal article" date="2019" name="Commun. Biol.">
        <title>The bagworm genome reveals a unique fibroin gene that provides high tensile strength.</title>
        <authorList>
            <person name="Kono N."/>
            <person name="Nakamura H."/>
            <person name="Ohtoshi R."/>
            <person name="Tomita M."/>
            <person name="Numata K."/>
            <person name="Arakawa K."/>
        </authorList>
    </citation>
    <scope>NUCLEOTIDE SEQUENCE [LARGE SCALE GENOMIC DNA]</scope>
</reference>
<accession>A0A4C1ZBY3</accession>
<evidence type="ECO:0000313" key="3">
    <source>
        <dbReference type="Proteomes" id="UP000299102"/>
    </source>
</evidence>
<evidence type="ECO:0000313" key="2">
    <source>
        <dbReference type="EMBL" id="GBP84449.1"/>
    </source>
</evidence>
<gene>
    <name evidence="2" type="ORF">EVAR_62747_1</name>
</gene>
<feature type="compositionally biased region" description="Basic and acidic residues" evidence="1">
    <location>
        <begin position="139"/>
        <end position="162"/>
    </location>
</feature>
<organism evidence="2 3">
    <name type="scientific">Eumeta variegata</name>
    <name type="common">Bagworm moth</name>
    <name type="synonym">Eumeta japonica</name>
    <dbReference type="NCBI Taxonomy" id="151549"/>
    <lineage>
        <taxon>Eukaryota</taxon>
        <taxon>Metazoa</taxon>
        <taxon>Ecdysozoa</taxon>
        <taxon>Arthropoda</taxon>
        <taxon>Hexapoda</taxon>
        <taxon>Insecta</taxon>
        <taxon>Pterygota</taxon>
        <taxon>Neoptera</taxon>
        <taxon>Endopterygota</taxon>
        <taxon>Lepidoptera</taxon>
        <taxon>Glossata</taxon>
        <taxon>Ditrysia</taxon>
        <taxon>Tineoidea</taxon>
        <taxon>Psychidae</taxon>
        <taxon>Oiketicinae</taxon>
        <taxon>Eumeta</taxon>
    </lineage>
</organism>
<dbReference type="Proteomes" id="UP000299102">
    <property type="component" value="Unassembled WGS sequence"/>
</dbReference>
<name>A0A4C1ZBY3_EUMVA</name>
<dbReference type="EMBL" id="BGZK01001679">
    <property type="protein sequence ID" value="GBP84449.1"/>
    <property type="molecule type" value="Genomic_DNA"/>
</dbReference>
<keyword evidence="2" id="KW-0695">RNA-directed DNA polymerase</keyword>
<dbReference type="GO" id="GO:0003964">
    <property type="term" value="F:RNA-directed DNA polymerase activity"/>
    <property type="evidence" value="ECO:0007669"/>
    <property type="project" value="UniProtKB-KW"/>
</dbReference>
<dbReference type="OrthoDB" id="7487383at2759"/>
<comment type="caution">
    <text evidence="2">The sequence shown here is derived from an EMBL/GenBank/DDBJ whole genome shotgun (WGS) entry which is preliminary data.</text>
</comment>
<keyword evidence="2" id="KW-0808">Transferase</keyword>
<keyword evidence="2" id="KW-0548">Nucleotidyltransferase</keyword>
<protein>
    <submittedName>
        <fullName evidence="2">RNA-directed DNA polymerase from mobile element jockey</fullName>
    </submittedName>
</protein>
<keyword evidence="3" id="KW-1185">Reference proteome</keyword>
<dbReference type="AlphaFoldDB" id="A0A4C1ZBY3"/>
<evidence type="ECO:0000256" key="1">
    <source>
        <dbReference type="SAM" id="MobiDB-lite"/>
    </source>
</evidence>